<comment type="caution">
    <text evidence="1">The sequence shown here is derived from an EMBL/GenBank/DDBJ whole genome shotgun (WGS) entry which is preliminary data.</text>
</comment>
<dbReference type="PANTHER" id="PTHR33107:SF53">
    <property type="entry name" value="NEPROSIN DOMAIN-CONTAINING PROTEIN"/>
    <property type="match status" value="1"/>
</dbReference>
<dbReference type="Proteomes" id="UP001642260">
    <property type="component" value="Unassembled WGS sequence"/>
</dbReference>
<accession>A0ABC8LZB0</accession>
<dbReference type="InterPro" id="IPR002160">
    <property type="entry name" value="Prot_inh_Kunz-lg"/>
</dbReference>
<organism evidence="1 2">
    <name type="scientific">Eruca vesicaria subsp. sativa</name>
    <name type="common">Garden rocket</name>
    <name type="synonym">Eruca sativa</name>
    <dbReference type="NCBI Taxonomy" id="29727"/>
    <lineage>
        <taxon>Eukaryota</taxon>
        <taxon>Viridiplantae</taxon>
        <taxon>Streptophyta</taxon>
        <taxon>Embryophyta</taxon>
        <taxon>Tracheophyta</taxon>
        <taxon>Spermatophyta</taxon>
        <taxon>Magnoliopsida</taxon>
        <taxon>eudicotyledons</taxon>
        <taxon>Gunneridae</taxon>
        <taxon>Pentapetalae</taxon>
        <taxon>rosids</taxon>
        <taxon>malvids</taxon>
        <taxon>Brassicales</taxon>
        <taxon>Brassicaceae</taxon>
        <taxon>Brassiceae</taxon>
        <taxon>Eruca</taxon>
    </lineage>
</organism>
<sequence length="188" mass="20939">MKRGNAITMRSFLLVAVTSCAVVFGGNELVLDAYSRPVKAFTRYYPRQVSSKANMWLTTTNTSDPETPCLERRVVYTSVFSEDETIMFIPKQGAYVRVSTELNTVMSLDSKCDTLGIWRVADSSSKIKEVVLTGSMSSNDSIFTIQRAHRFLSIYKFAFGNSTDISFAEKGSDVPVFGSESAFVFLPR</sequence>
<evidence type="ECO:0000313" key="1">
    <source>
        <dbReference type="EMBL" id="CAH8388887.1"/>
    </source>
</evidence>
<dbReference type="InterPro" id="IPR011065">
    <property type="entry name" value="Kunitz_inhibitor_STI-like_sf"/>
</dbReference>
<dbReference type="PANTHER" id="PTHR33107">
    <property type="entry name" value="KUNITZ TRYPSIN INHIBITOR 2"/>
    <property type="match status" value="1"/>
</dbReference>
<name>A0ABC8LZB0_ERUVS</name>
<protein>
    <submittedName>
        <fullName evidence="1">Uncharacterized protein</fullName>
    </submittedName>
</protein>
<dbReference type="SUPFAM" id="SSF50386">
    <property type="entry name" value="STI-like"/>
    <property type="match status" value="1"/>
</dbReference>
<dbReference type="Gene3D" id="2.80.10.50">
    <property type="match status" value="1"/>
</dbReference>
<evidence type="ECO:0000313" key="2">
    <source>
        <dbReference type="Proteomes" id="UP001642260"/>
    </source>
</evidence>
<dbReference type="AlphaFoldDB" id="A0ABC8LZB0"/>
<proteinExistence type="predicted"/>
<dbReference type="Pfam" id="PF00197">
    <property type="entry name" value="Kunitz_legume"/>
    <property type="match status" value="1"/>
</dbReference>
<gene>
    <name evidence="1" type="ORF">ERUC_LOCUS41370</name>
</gene>
<reference evidence="1 2" key="1">
    <citation type="submission" date="2022-03" db="EMBL/GenBank/DDBJ databases">
        <authorList>
            <person name="Macdonald S."/>
            <person name="Ahmed S."/>
            <person name="Newling K."/>
        </authorList>
    </citation>
    <scope>NUCLEOTIDE SEQUENCE [LARGE SCALE GENOMIC DNA]</scope>
</reference>
<keyword evidence="2" id="KW-1185">Reference proteome</keyword>
<dbReference type="EMBL" id="CAKOAT010819597">
    <property type="protein sequence ID" value="CAH8388887.1"/>
    <property type="molecule type" value="Genomic_DNA"/>
</dbReference>